<dbReference type="Pfam" id="PF00756">
    <property type="entry name" value="Esterase"/>
    <property type="match status" value="1"/>
</dbReference>
<gene>
    <name evidence="1" type="ORF">C5Y98_14065</name>
</gene>
<evidence type="ECO:0000313" key="1">
    <source>
        <dbReference type="EMBL" id="PQO35480.1"/>
    </source>
</evidence>
<name>A0A2S8FTV2_9BACT</name>
<sequence>MTTDIGNWSETTVAGHPCFLFEPQQRNPHGYVAIYLHGVHLGRLQDKIEFVSEFEKYGLPVIAPVTQRSWWTDRICSEFDSQISAQQHLLENVLPFIAERYDARPPQIGLFGTSMGGQGALRFAYKFPDLFPVVAAISPAIDYHERMRRDDEDPLWLQYESTEEARQDTATLHIHPLNWPRHQFFCCCPEDVDWLESSERLRMKLYSLGVPHTCELEVCGGGHGFPYYGKMASRIVEFVYEGLEKERRRIV</sequence>
<dbReference type="AlphaFoldDB" id="A0A2S8FTV2"/>
<comment type="caution">
    <text evidence="1">The sequence shown here is derived from an EMBL/GenBank/DDBJ whole genome shotgun (WGS) entry which is preliminary data.</text>
</comment>
<dbReference type="InterPro" id="IPR000801">
    <property type="entry name" value="Esterase-like"/>
</dbReference>
<dbReference type="InterPro" id="IPR029058">
    <property type="entry name" value="AB_hydrolase_fold"/>
</dbReference>
<dbReference type="OrthoDB" id="9784036at2"/>
<accession>A0A2S8FTV2</accession>
<protein>
    <submittedName>
        <fullName evidence="1">Esterase</fullName>
    </submittedName>
</protein>
<dbReference type="Proteomes" id="UP000239388">
    <property type="component" value="Unassembled WGS sequence"/>
</dbReference>
<dbReference type="EMBL" id="PUIB01000015">
    <property type="protein sequence ID" value="PQO35480.1"/>
    <property type="molecule type" value="Genomic_DNA"/>
</dbReference>
<dbReference type="Gene3D" id="3.40.50.1820">
    <property type="entry name" value="alpha/beta hydrolase"/>
    <property type="match status" value="1"/>
</dbReference>
<proteinExistence type="predicted"/>
<evidence type="ECO:0000313" key="2">
    <source>
        <dbReference type="Proteomes" id="UP000239388"/>
    </source>
</evidence>
<dbReference type="SUPFAM" id="SSF53474">
    <property type="entry name" value="alpha/beta-Hydrolases"/>
    <property type="match status" value="1"/>
</dbReference>
<organism evidence="1 2">
    <name type="scientific">Blastopirellula marina</name>
    <dbReference type="NCBI Taxonomy" id="124"/>
    <lineage>
        <taxon>Bacteria</taxon>
        <taxon>Pseudomonadati</taxon>
        <taxon>Planctomycetota</taxon>
        <taxon>Planctomycetia</taxon>
        <taxon>Pirellulales</taxon>
        <taxon>Pirellulaceae</taxon>
        <taxon>Blastopirellula</taxon>
    </lineage>
</organism>
<reference evidence="1 2" key="1">
    <citation type="submission" date="2018-02" db="EMBL/GenBank/DDBJ databases">
        <title>Comparative genomes isolates from brazilian mangrove.</title>
        <authorList>
            <person name="Araujo J.E."/>
            <person name="Taketani R.G."/>
            <person name="Silva M.C.P."/>
            <person name="Loureco M.V."/>
            <person name="Andreote F.D."/>
        </authorList>
    </citation>
    <scope>NUCLEOTIDE SEQUENCE [LARGE SCALE GENOMIC DNA]</scope>
    <source>
        <strain evidence="1 2">NAP PRIS-MGV</strain>
    </source>
</reference>